<dbReference type="AlphaFoldDB" id="A0A1F5XUY9"/>
<dbReference type="EMBL" id="MFIP01000023">
    <property type="protein sequence ID" value="OGF91708.1"/>
    <property type="molecule type" value="Genomic_DNA"/>
</dbReference>
<accession>A0A1F5XUY9</accession>
<organism evidence="2 3">
    <name type="scientific">Candidatus Giovannonibacteria bacterium RIFCSPLOWO2_12_FULL_43_26</name>
    <dbReference type="NCBI Taxonomy" id="1798363"/>
    <lineage>
        <taxon>Bacteria</taxon>
        <taxon>Candidatus Giovannoniibacteriota</taxon>
    </lineage>
</organism>
<evidence type="ECO:0000313" key="2">
    <source>
        <dbReference type="EMBL" id="OGF91708.1"/>
    </source>
</evidence>
<protein>
    <submittedName>
        <fullName evidence="2">Uncharacterized protein</fullName>
    </submittedName>
</protein>
<dbReference type="Proteomes" id="UP000177334">
    <property type="component" value="Unassembled WGS sequence"/>
</dbReference>
<sequence>MEDSVMGKADKRSVRSLKEVSELLHVVKSGDSGLQSLLDFDPDKMIEDDQNYFDDFVERFEIAEKSTKNLEKARETLKTLKARNEKRCRELNIPVKDTPQIMTLQKLIETAKDLEKRVGADTLALLGFRETHNQIKALADGGEAILKDLKRGEKIADEEIAKPGKGYADHFHCLVREGKVERIPREQLKEWDKRGEKFHKFGFSWTYKERQSNGSYEEYCPDGDKCSEHWFWGKSGDDQSTALSKAMIRLSKVLWDIRSFQKRSSSSPASKSE</sequence>
<evidence type="ECO:0000256" key="1">
    <source>
        <dbReference type="SAM" id="Coils"/>
    </source>
</evidence>
<keyword evidence="1" id="KW-0175">Coiled coil</keyword>
<feature type="coiled-coil region" evidence="1">
    <location>
        <begin position="63"/>
        <end position="90"/>
    </location>
</feature>
<proteinExistence type="predicted"/>
<comment type="caution">
    <text evidence="2">The sequence shown here is derived from an EMBL/GenBank/DDBJ whole genome shotgun (WGS) entry which is preliminary data.</text>
</comment>
<evidence type="ECO:0000313" key="3">
    <source>
        <dbReference type="Proteomes" id="UP000177334"/>
    </source>
</evidence>
<reference evidence="2 3" key="1">
    <citation type="journal article" date="2016" name="Nat. Commun.">
        <title>Thousands of microbial genomes shed light on interconnected biogeochemical processes in an aquifer system.</title>
        <authorList>
            <person name="Anantharaman K."/>
            <person name="Brown C.T."/>
            <person name="Hug L.A."/>
            <person name="Sharon I."/>
            <person name="Castelle C.J."/>
            <person name="Probst A.J."/>
            <person name="Thomas B.C."/>
            <person name="Singh A."/>
            <person name="Wilkins M.J."/>
            <person name="Karaoz U."/>
            <person name="Brodie E.L."/>
            <person name="Williams K.H."/>
            <person name="Hubbard S.S."/>
            <person name="Banfield J.F."/>
        </authorList>
    </citation>
    <scope>NUCLEOTIDE SEQUENCE [LARGE SCALE GENOMIC DNA]</scope>
</reference>
<gene>
    <name evidence="2" type="ORF">A3H05_02240</name>
</gene>
<name>A0A1F5XUY9_9BACT</name>